<evidence type="ECO:0000313" key="4">
    <source>
        <dbReference type="Proteomes" id="UP000661025"/>
    </source>
</evidence>
<dbReference type="Gene3D" id="2.40.480.10">
    <property type="entry name" value="Allene oxide cyclase-like"/>
    <property type="match status" value="1"/>
</dbReference>
<dbReference type="AlphaFoldDB" id="A0A927L1S2"/>
<comment type="caution">
    <text evidence="3">The sequence shown here is derived from an EMBL/GenBank/DDBJ whole genome shotgun (WGS) entry which is preliminary data.</text>
</comment>
<name>A0A927L1S2_9ACTN</name>
<gene>
    <name evidence="3" type="ORF">IHE70_11555</name>
</gene>
<accession>A0A927L1S2</accession>
<feature type="chain" id="PRO_5038104790" description="Allene oxide cyclase barrel-like domain-containing protein" evidence="1">
    <location>
        <begin position="30"/>
        <end position="157"/>
    </location>
</feature>
<evidence type="ECO:0000259" key="2">
    <source>
        <dbReference type="Pfam" id="PF18678"/>
    </source>
</evidence>
<dbReference type="Proteomes" id="UP000661025">
    <property type="component" value="Unassembled WGS sequence"/>
</dbReference>
<reference evidence="3" key="1">
    <citation type="submission" date="2020-09" db="EMBL/GenBank/DDBJ databases">
        <title>Streptomyces canutascabiei sp. nov., which causes potato common scab and is distributed across the world.</title>
        <authorList>
            <person name="Nguyen H.P."/>
            <person name="Weisberg A.J."/>
            <person name="Chang J.H."/>
            <person name="Clarke C.R."/>
        </authorList>
    </citation>
    <scope>NUCLEOTIDE SEQUENCE</scope>
    <source>
        <strain evidence="3">ID-01-6.2a</strain>
    </source>
</reference>
<dbReference type="GeneID" id="79928446"/>
<sequence length="157" mass="16470">MPSATARCAVTLGALAAALATSLSAPAAADVGDEDVVRVKLVGHAAHDTAAAQTEPGDSWTTYLHLHDPKGKYVGDGGSRCTLVEANHQRSTAQCTRVLRLKGGEITLHDMISRKGDERVTAKTSIAGGTGIYNDAEGEGYITVEPGRFVFDLYVDD</sequence>
<dbReference type="InterPro" id="IPR044859">
    <property type="entry name" value="Allene_oxi_cyc_Dirigent"/>
</dbReference>
<feature type="domain" description="Allene oxide cyclase barrel-like" evidence="2">
    <location>
        <begin position="46"/>
        <end position="140"/>
    </location>
</feature>
<protein>
    <recommendedName>
        <fullName evidence="2">Allene oxide cyclase barrel-like domain-containing protein</fullName>
    </recommendedName>
</protein>
<evidence type="ECO:0000313" key="3">
    <source>
        <dbReference type="EMBL" id="MBD9723862.1"/>
    </source>
</evidence>
<keyword evidence="1" id="KW-0732">Signal</keyword>
<organism evidence="3 4">
    <name type="scientific">Streptomyces caniscabiei</name>
    <dbReference type="NCBI Taxonomy" id="2746961"/>
    <lineage>
        <taxon>Bacteria</taxon>
        <taxon>Bacillati</taxon>
        <taxon>Actinomycetota</taxon>
        <taxon>Actinomycetes</taxon>
        <taxon>Kitasatosporales</taxon>
        <taxon>Streptomycetaceae</taxon>
        <taxon>Streptomyces</taxon>
    </lineage>
</organism>
<feature type="signal peptide" evidence="1">
    <location>
        <begin position="1"/>
        <end position="29"/>
    </location>
</feature>
<dbReference type="Pfam" id="PF18678">
    <property type="entry name" value="AOC_like"/>
    <property type="match status" value="1"/>
</dbReference>
<dbReference type="InterPro" id="IPR041013">
    <property type="entry name" value="AOC-like"/>
</dbReference>
<proteinExistence type="predicted"/>
<evidence type="ECO:0000256" key="1">
    <source>
        <dbReference type="SAM" id="SignalP"/>
    </source>
</evidence>
<dbReference type="RefSeq" id="WP_143674244.1">
    <property type="nucleotide sequence ID" value="NZ_CP119182.1"/>
</dbReference>
<dbReference type="EMBL" id="JACYXT010000004">
    <property type="protein sequence ID" value="MBD9723862.1"/>
    <property type="molecule type" value="Genomic_DNA"/>
</dbReference>